<dbReference type="InterPro" id="IPR036390">
    <property type="entry name" value="WH_DNA-bd_sf"/>
</dbReference>
<comment type="caution">
    <text evidence="5">The sequence shown here is derived from an EMBL/GenBank/DDBJ whole genome shotgun (WGS) entry which is preliminary data.</text>
</comment>
<dbReference type="PANTHER" id="PTHR37293:SF6">
    <property type="entry name" value="DNA REPLICATION PROTEIN DNAD"/>
    <property type="match status" value="1"/>
</dbReference>
<proteinExistence type="inferred from homology"/>
<gene>
    <name evidence="5" type="ORF">CEY16_03450</name>
</gene>
<evidence type="ECO:0000259" key="3">
    <source>
        <dbReference type="Pfam" id="PF07261"/>
    </source>
</evidence>
<reference evidence="5 6" key="1">
    <citation type="submission" date="2017-06" db="EMBL/GenBank/DDBJ databases">
        <title>the draft geome sequence of Illustriluteabacillus marina B3227.</title>
        <authorList>
            <person name="He R.-H."/>
            <person name="Du Z.-J."/>
        </authorList>
    </citation>
    <scope>NUCLEOTIDE SEQUENCE [LARGE SCALE GENOMIC DNA]</scope>
    <source>
        <strain evidence="5 6">B3227</strain>
    </source>
</reference>
<feature type="domain" description="DnaB/C C-terminal" evidence="3">
    <location>
        <begin position="123"/>
        <end position="195"/>
    </location>
</feature>
<dbReference type="Pfam" id="PF07261">
    <property type="entry name" value="DnaB_2"/>
    <property type="match status" value="1"/>
</dbReference>
<dbReference type="InterPro" id="IPR036388">
    <property type="entry name" value="WH-like_DNA-bd_sf"/>
</dbReference>
<evidence type="ECO:0000256" key="2">
    <source>
        <dbReference type="SAM" id="MobiDB-lite"/>
    </source>
</evidence>
<dbReference type="SUPFAM" id="SSF158499">
    <property type="entry name" value="DnaD domain-like"/>
    <property type="match status" value="1"/>
</dbReference>
<name>A0A2I0QWV7_9BACI</name>
<dbReference type="InterPro" id="IPR053843">
    <property type="entry name" value="DnaD_N"/>
</dbReference>
<dbReference type="PANTHER" id="PTHR37293">
    <property type="entry name" value="PHAGE REPLICATION PROTEIN-RELATED"/>
    <property type="match status" value="1"/>
</dbReference>
<protein>
    <submittedName>
        <fullName evidence="5">DNA replication protein DnaD</fullName>
    </submittedName>
</protein>
<comment type="similarity">
    <text evidence="1">Belongs to the DnaB/DnaD family.</text>
</comment>
<feature type="region of interest" description="Disordered" evidence="2">
    <location>
        <begin position="189"/>
        <end position="210"/>
    </location>
</feature>
<keyword evidence="6" id="KW-1185">Reference proteome</keyword>
<organism evidence="5 6">
    <name type="scientific">Halalkalibacillus sediminis</name>
    <dbReference type="NCBI Taxonomy" id="2018042"/>
    <lineage>
        <taxon>Bacteria</taxon>
        <taxon>Bacillati</taxon>
        <taxon>Bacillota</taxon>
        <taxon>Bacilli</taxon>
        <taxon>Bacillales</taxon>
        <taxon>Bacillaceae</taxon>
        <taxon>Halalkalibacillus</taxon>
    </lineage>
</organism>
<dbReference type="EMBL" id="PJNH01000001">
    <property type="protein sequence ID" value="PKR78821.1"/>
    <property type="molecule type" value="Genomic_DNA"/>
</dbReference>
<evidence type="ECO:0000259" key="4">
    <source>
        <dbReference type="Pfam" id="PF21984"/>
    </source>
</evidence>
<dbReference type="Gene3D" id="1.10.10.10">
    <property type="entry name" value="Winged helix-like DNA-binding domain superfamily/Winged helix DNA-binding domain"/>
    <property type="match status" value="1"/>
</dbReference>
<evidence type="ECO:0000313" key="5">
    <source>
        <dbReference type="EMBL" id="PKR78821.1"/>
    </source>
</evidence>
<sequence>MSLPFSYQQMLVEQLNVPTKLIKSYSSLDLTETDMMVIIQILSFQQQDELLPSFDQLAENMTINTNEVSNILRKLKNQGCLSISHFEDENKVTQEWYSLQPLIEKLYNQEGSSNSKEEEGKLFSLFEQEFGRALSPIEIETISHWLDEDRFNPSLIKTALRESVLMGKLNFRYIDRILNEWKKKGIRSVKDAKKSTNNHQANKQQEPVKKRDTSVYYNWLEE</sequence>
<accession>A0A2I0QWV7</accession>
<dbReference type="InterPro" id="IPR053162">
    <property type="entry name" value="DnaD"/>
</dbReference>
<evidence type="ECO:0000256" key="1">
    <source>
        <dbReference type="ARBA" id="ARBA00093462"/>
    </source>
</evidence>
<dbReference type="InterPro" id="IPR006343">
    <property type="entry name" value="DnaB/C_C"/>
</dbReference>
<dbReference type="InterPro" id="IPR034829">
    <property type="entry name" value="DnaD-like_sf"/>
</dbReference>
<dbReference type="RefSeq" id="WP_101330565.1">
    <property type="nucleotide sequence ID" value="NZ_PJNH01000001.1"/>
</dbReference>
<dbReference type="Gene3D" id="1.10.10.630">
    <property type="entry name" value="DnaD domain-like"/>
    <property type="match status" value="1"/>
</dbReference>
<dbReference type="AlphaFoldDB" id="A0A2I0QWV7"/>
<dbReference type="Pfam" id="PF21984">
    <property type="entry name" value="DnaD_N"/>
    <property type="match status" value="1"/>
</dbReference>
<dbReference type="OrthoDB" id="9770238at2"/>
<dbReference type="NCBIfam" id="TIGR01446">
    <property type="entry name" value="DnaD_dom"/>
    <property type="match status" value="1"/>
</dbReference>
<feature type="compositionally biased region" description="Polar residues" evidence="2">
    <location>
        <begin position="195"/>
        <end position="205"/>
    </location>
</feature>
<dbReference type="Proteomes" id="UP000243524">
    <property type="component" value="Unassembled WGS sequence"/>
</dbReference>
<feature type="domain" description="DnaD N-terminal" evidence="4">
    <location>
        <begin position="17"/>
        <end position="115"/>
    </location>
</feature>
<dbReference type="SUPFAM" id="SSF46785">
    <property type="entry name" value="Winged helix' DNA-binding domain"/>
    <property type="match status" value="1"/>
</dbReference>
<evidence type="ECO:0000313" key="6">
    <source>
        <dbReference type="Proteomes" id="UP000243524"/>
    </source>
</evidence>